<feature type="compositionally biased region" description="Polar residues" evidence="1">
    <location>
        <begin position="10"/>
        <end position="23"/>
    </location>
</feature>
<feature type="region of interest" description="Disordered" evidence="1">
    <location>
        <begin position="1"/>
        <end position="23"/>
    </location>
</feature>
<comment type="caution">
    <text evidence="2">The sequence shown here is derived from an EMBL/GenBank/DDBJ whole genome shotgun (WGS) entry which is preliminary data.</text>
</comment>
<dbReference type="EMBL" id="JBJKFK010004636">
    <property type="protein sequence ID" value="KAL3308831.1"/>
    <property type="molecule type" value="Genomic_DNA"/>
</dbReference>
<dbReference type="AlphaFoldDB" id="A0ABD2PQV5"/>
<reference evidence="2 3" key="1">
    <citation type="submission" date="2024-11" db="EMBL/GenBank/DDBJ databases">
        <title>Adaptive evolution of stress response genes in parasites aligns with host niche diversity.</title>
        <authorList>
            <person name="Hahn C."/>
            <person name="Resl P."/>
        </authorList>
    </citation>
    <scope>NUCLEOTIDE SEQUENCE [LARGE SCALE GENOMIC DNA]</scope>
    <source>
        <strain evidence="2">EGGRZ-B1_66</strain>
        <tissue evidence="2">Body</tissue>
    </source>
</reference>
<keyword evidence="3" id="KW-1185">Reference proteome</keyword>
<accession>A0ABD2PQV5</accession>
<name>A0ABD2PQV5_9PLAT</name>
<evidence type="ECO:0000256" key="1">
    <source>
        <dbReference type="SAM" id="MobiDB-lite"/>
    </source>
</evidence>
<evidence type="ECO:0000313" key="2">
    <source>
        <dbReference type="EMBL" id="KAL3308831.1"/>
    </source>
</evidence>
<proteinExistence type="predicted"/>
<organism evidence="2 3">
    <name type="scientific">Cichlidogyrus casuarinus</name>
    <dbReference type="NCBI Taxonomy" id="1844966"/>
    <lineage>
        <taxon>Eukaryota</taxon>
        <taxon>Metazoa</taxon>
        <taxon>Spiralia</taxon>
        <taxon>Lophotrochozoa</taxon>
        <taxon>Platyhelminthes</taxon>
        <taxon>Monogenea</taxon>
        <taxon>Monopisthocotylea</taxon>
        <taxon>Dactylogyridea</taxon>
        <taxon>Ancyrocephalidae</taxon>
        <taxon>Cichlidogyrus</taxon>
    </lineage>
</organism>
<gene>
    <name evidence="2" type="ORF">Ciccas_012631</name>
</gene>
<evidence type="ECO:0000313" key="3">
    <source>
        <dbReference type="Proteomes" id="UP001626550"/>
    </source>
</evidence>
<sequence>MSLGEESEKMNLTTTLPKQQTKPWTKFENTSIYDKAKTAKASTSVKTIIHENIIESHGLDKGVQTRQEIKKHTCTVDV</sequence>
<dbReference type="Proteomes" id="UP001626550">
    <property type="component" value="Unassembled WGS sequence"/>
</dbReference>
<protein>
    <submittedName>
        <fullName evidence="2">Uncharacterized protein</fullName>
    </submittedName>
</protein>